<sequence>MSVFKGKSSNSPKDAHDVLKAFIAHNPQARYTFESERNSPESEICRQGAPPGSDCITVRLIHHLLRVHYT</sequence>
<comment type="caution">
    <text evidence="1">The sequence shown here is derived from an EMBL/GenBank/DDBJ whole genome shotgun (WGS) entry which is preliminary data.</text>
</comment>
<name>A0A8H5MAQ9_9AGAR</name>
<dbReference type="AlphaFoldDB" id="A0A8H5MAQ9"/>
<keyword evidence="2" id="KW-1185">Reference proteome</keyword>
<accession>A0A8H5MAQ9</accession>
<reference evidence="1 2" key="1">
    <citation type="journal article" date="2020" name="ISME J.">
        <title>Uncovering the hidden diversity of litter-decomposition mechanisms in mushroom-forming fungi.</title>
        <authorList>
            <person name="Floudas D."/>
            <person name="Bentzer J."/>
            <person name="Ahren D."/>
            <person name="Johansson T."/>
            <person name="Persson P."/>
            <person name="Tunlid A."/>
        </authorList>
    </citation>
    <scope>NUCLEOTIDE SEQUENCE [LARGE SCALE GENOMIC DNA]</scope>
    <source>
        <strain evidence="1 2">CBS 661.87</strain>
    </source>
</reference>
<evidence type="ECO:0000313" key="1">
    <source>
        <dbReference type="EMBL" id="KAF5387037.1"/>
    </source>
</evidence>
<evidence type="ECO:0000313" key="2">
    <source>
        <dbReference type="Proteomes" id="UP000565441"/>
    </source>
</evidence>
<dbReference type="Proteomes" id="UP000565441">
    <property type="component" value="Unassembled WGS sequence"/>
</dbReference>
<dbReference type="OrthoDB" id="5277092at2759"/>
<proteinExistence type="predicted"/>
<organism evidence="1 2">
    <name type="scientific">Tricholomella constricta</name>
    <dbReference type="NCBI Taxonomy" id="117010"/>
    <lineage>
        <taxon>Eukaryota</taxon>
        <taxon>Fungi</taxon>
        <taxon>Dikarya</taxon>
        <taxon>Basidiomycota</taxon>
        <taxon>Agaricomycotina</taxon>
        <taxon>Agaricomycetes</taxon>
        <taxon>Agaricomycetidae</taxon>
        <taxon>Agaricales</taxon>
        <taxon>Tricholomatineae</taxon>
        <taxon>Lyophyllaceae</taxon>
        <taxon>Tricholomella</taxon>
    </lineage>
</organism>
<gene>
    <name evidence="1" type="ORF">D9615_001658</name>
</gene>
<dbReference type="EMBL" id="JAACJP010000002">
    <property type="protein sequence ID" value="KAF5387037.1"/>
    <property type="molecule type" value="Genomic_DNA"/>
</dbReference>
<protein>
    <submittedName>
        <fullName evidence="1">Uncharacterized protein</fullName>
    </submittedName>
</protein>